<dbReference type="SUPFAM" id="SSF51905">
    <property type="entry name" value="FAD/NAD(P)-binding domain"/>
    <property type="match status" value="1"/>
</dbReference>
<accession>A0A6J6G5N7</accession>
<keyword evidence="2" id="KW-0560">Oxidoreductase</keyword>
<dbReference type="AlphaFoldDB" id="A0A6J6G5N7"/>
<dbReference type="GO" id="GO:0016491">
    <property type="term" value="F:oxidoreductase activity"/>
    <property type="evidence" value="ECO:0007669"/>
    <property type="project" value="UniProtKB-KW"/>
</dbReference>
<proteinExistence type="predicted"/>
<protein>
    <submittedName>
        <fullName evidence="4">Unannotated protein</fullName>
    </submittedName>
</protein>
<reference evidence="4" key="1">
    <citation type="submission" date="2020-05" db="EMBL/GenBank/DDBJ databases">
        <authorList>
            <person name="Chiriac C."/>
            <person name="Salcher M."/>
            <person name="Ghai R."/>
            <person name="Kavagutti S V."/>
        </authorList>
    </citation>
    <scope>NUCLEOTIDE SEQUENCE</scope>
</reference>
<dbReference type="Pfam" id="PF01593">
    <property type="entry name" value="Amino_oxidase"/>
    <property type="match status" value="1"/>
</dbReference>
<gene>
    <name evidence="4" type="ORF">UFOPK1820_00371</name>
</gene>
<dbReference type="PANTHER" id="PTHR42841">
    <property type="entry name" value="AMINE OXIDASE"/>
    <property type="match status" value="1"/>
</dbReference>
<evidence type="ECO:0000259" key="3">
    <source>
        <dbReference type="Pfam" id="PF01593"/>
    </source>
</evidence>
<name>A0A6J6G5N7_9ZZZZ</name>
<organism evidence="4">
    <name type="scientific">freshwater metagenome</name>
    <dbReference type="NCBI Taxonomy" id="449393"/>
    <lineage>
        <taxon>unclassified sequences</taxon>
        <taxon>metagenomes</taxon>
        <taxon>ecological metagenomes</taxon>
    </lineage>
</organism>
<dbReference type="Gene3D" id="3.50.50.60">
    <property type="entry name" value="FAD/NAD(P)-binding domain"/>
    <property type="match status" value="1"/>
</dbReference>
<evidence type="ECO:0000256" key="2">
    <source>
        <dbReference type="ARBA" id="ARBA00023002"/>
    </source>
</evidence>
<dbReference type="InterPro" id="IPR002937">
    <property type="entry name" value="Amino_oxidase"/>
</dbReference>
<dbReference type="InterPro" id="IPR036188">
    <property type="entry name" value="FAD/NAD-bd_sf"/>
</dbReference>
<dbReference type="PRINTS" id="PR00757">
    <property type="entry name" value="AMINEOXDASEF"/>
</dbReference>
<evidence type="ECO:0000313" key="4">
    <source>
        <dbReference type="EMBL" id="CAB4595179.1"/>
    </source>
</evidence>
<dbReference type="EMBL" id="CAEZUK010000040">
    <property type="protein sequence ID" value="CAB4595179.1"/>
    <property type="molecule type" value="Genomic_DNA"/>
</dbReference>
<evidence type="ECO:0000256" key="1">
    <source>
        <dbReference type="ARBA" id="ARBA00001974"/>
    </source>
</evidence>
<feature type="domain" description="Amine oxidase" evidence="3">
    <location>
        <begin position="18"/>
        <end position="409"/>
    </location>
</feature>
<sequence>MNTALPATCDVVVVGAGLAGLSATRVLQENGLNVHLLEASDDIGGRVRTDYMDGFTLDRGFQVILTAYPELQRQFDVSALDLRAFEPGALVWLKKKGHVVSDPLRRPLTTFSTAIAPIGSVLDKLRIVALGYRVRRGDAARLLSGEDMTTSEMLRKSGFSSRMIQRFFTPLVGGIQLDPQLSASRRMFDTIFRMLSQGDAAVPSGGMGMIPRQLAGHLDPATIHLNSPVAQVSGTSVTLKDGQHISCRCVIVAVEGPSASVLTGIEPVISRSVGCVYFSADIAPTDKNLIILDGTARGPVLNIAVMSNVSASYAPPGKHLIAAAMPGHYQGDLEALARPQLEEMFGAQVQQWVHLRTYRIEHGQPDQSPPFSPQKKQSLGDGLFVCGDHRDTASTQGALYSGRRCADTVMSYLSSE</sequence>
<dbReference type="InterPro" id="IPR001613">
    <property type="entry name" value="Flavin_amine_oxidase"/>
</dbReference>
<comment type="cofactor">
    <cofactor evidence="1">
        <name>FAD</name>
        <dbReference type="ChEBI" id="CHEBI:57692"/>
    </cofactor>
</comment>